<proteinExistence type="predicted"/>
<name>A0A316D238_9BACL</name>
<dbReference type="RefSeq" id="WP_109691427.1">
    <property type="nucleotide sequence ID" value="NZ_QGGL01000038.1"/>
</dbReference>
<dbReference type="Proteomes" id="UP000245634">
    <property type="component" value="Unassembled WGS sequence"/>
</dbReference>
<evidence type="ECO:0000256" key="1">
    <source>
        <dbReference type="SAM" id="MobiDB-lite"/>
    </source>
</evidence>
<accession>A0A316D238</accession>
<evidence type="ECO:0000313" key="2">
    <source>
        <dbReference type="EMBL" id="PWK03945.1"/>
    </source>
</evidence>
<comment type="caution">
    <text evidence="2">The sequence shown here is derived from an EMBL/GenBank/DDBJ whole genome shotgun (WGS) entry which is preliminary data.</text>
</comment>
<keyword evidence="3" id="KW-1185">Reference proteome</keyword>
<sequence length="123" mass="13798">MTTKQTTPSPMLVLGRHNIAPAYCPPERLEELEREAYNLWCNSLSGEEEFFEENTGAMEAIAMIKWQAERIAKLTNALRVCEANDRSKPNGYGEARPSDGVKPSIGRFNTPAEVAREVLKEVE</sequence>
<reference evidence="2 3" key="1">
    <citation type="submission" date="2018-05" db="EMBL/GenBank/DDBJ databases">
        <title>Genomic Encyclopedia of Type Strains, Phase IV (KMG-IV): sequencing the most valuable type-strain genomes for metagenomic binning, comparative biology and taxonomic classification.</title>
        <authorList>
            <person name="Goeker M."/>
        </authorList>
    </citation>
    <scope>NUCLEOTIDE SEQUENCE [LARGE SCALE GENOMIC DNA]</scope>
    <source>
        <strain evidence="2 3">DSM 18773</strain>
    </source>
</reference>
<organism evidence="2 3">
    <name type="scientific">Tumebacillus permanentifrigoris</name>
    <dbReference type="NCBI Taxonomy" id="378543"/>
    <lineage>
        <taxon>Bacteria</taxon>
        <taxon>Bacillati</taxon>
        <taxon>Bacillota</taxon>
        <taxon>Bacilli</taxon>
        <taxon>Bacillales</taxon>
        <taxon>Alicyclobacillaceae</taxon>
        <taxon>Tumebacillus</taxon>
    </lineage>
</organism>
<dbReference type="EMBL" id="QGGL01000038">
    <property type="protein sequence ID" value="PWK03945.1"/>
    <property type="molecule type" value="Genomic_DNA"/>
</dbReference>
<protein>
    <submittedName>
        <fullName evidence="2">Uncharacterized protein</fullName>
    </submittedName>
</protein>
<dbReference type="AlphaFoldDB" id="A0A316D238"/>
<gene>
    <name evidence="2" type="ORF">C7459_1381</name>
</gene>
<evidence type="ECO:0000313" key="3">
    <source>
        <dbReference type="Proteomes" id="UP000245634"/>
    </source>
</evidence>
<feature type="region of interest" description="Disordered" evidence="1">
    <location>
        <begin position="84"/>
        <end position="107"/>
    </location>
</feature>